<evidence type="ECO:0000256" key="2">
    <source>
        <dbReference type="ARBA" id="ARBA00010276"/>
    </source>
</evidence>
<protein>
    <submittedName>
        <fullName evidence="9">Uncharacterized protein</fullName>
    </submittedName>
</protein>
<dbReference type="OrthoDB" id="627262at2759"/>
<evidence type="ECO:0000256" key="4">
    <source>
        <dbReference type="ARBA" id="ARBA00022692"/>
    </source>
</evidence>
<dbReference type="InterPro" id="IPR045035">
    <property type="entry name" value="YSL-like"/>
</dbReference>
<dbReference type="PANTHER" id="PTHR31645">
    <property type="entry name" value="OLIGOPEPTIDE TRANSPORTER YGL114W-RELATED"/>
    <property type="match status" value="1"/>
</dbReference>
<organism evidence="9 10">
    <name type="scientific">Zizania palustris</name>
    <name type="common">Northern wild rice</name>
    <dbReference type="NCBI Taxonomy" id="103762"/>
    <lineage>
        <taxon>Eukaryota</taxon>
        <taxon>Viridiplantae</taxon>
        <taxon>Streptophyta</taxon>
        <taxon>Embryophyta</taxon>
        <taxon>Tracheophyta</taxon>
        <taxon>Spermatophyta</taxon>
        <taxon>Magnoliopsida</taxon>
        <taxon>Liliopsida</taxon>
        <taxon>Poales</taxon>
        <taxon>Poaceae</taxon>
        <taxon>BOP clade</taxon>
        <taxon>Oryzoideae</taxon>
        <taxon>Oryzeae</taxon>
        <taxon>Zizaniinae</taxon>
        <taxon>Zizania</taxon>
    </lineage>
</organism>
<dbReference type="InterPro" id="IPR004813">
    <property type="entry name" value="OPT"/>
</dbReference>
<comment type="subcellular location">
    <subcellularLocation>
        <location evidence="1">Membrane</location>
        <topology evidence="1">Multi-pass membrane protein</topology>
    </subcellularLocation>
</comment>
<feature type="transmembrane region" description="Helical" evidence="8">
    <location>
        <begin position="238"/>
        <end position="258"/>
    </location>
</feature>
<accession>A0A8J5TH00</accession>
<gene>
    <name evidence="9" type="ORF">GUJ93_ZPchr0014g46623</name>
</gene>
<reference evidence="9" key="1">
    <citation type="journal article" date="2021" name="bioRxiv">
        <title>Whole Genome Assembly and Annotation of Northern Wild Rice, Zizania palustris L., Supports a Whole Genome Duplication in the Zizania Genus.</title>
        <authorList>
            <person name="Haas M."/>
            <person name="Kono T."/>
            <person name="Macchietto M."/>
            <person name="Millas R."/>
            <person name="McGilp L."/>
            <person name="Shao M."/>
            <person name="Duquette J."/>
            <person name="Hirsch C.N."/>
            <person name="Kimball J."/>
        </authorList>
    </citation>
    <scope>NUCLEOTIDE SEQUENCE</scope>
    <source>
        <tissue evidence="9">Fresh leaf tissue</tissue>
    </source>
</reference>
<feature type="transmembrane region" description="Helical" evidence="8">
    <location>
        <begin position="278"/>
        <end position="299"/>
    </location>
</feature>
<evidence type="ECO:0000256" key="8">
    <source>
        <dbReference type="SAM" id="Phobius"/>
    </source>
</evidence>
<evidence type="ECO:0000256" key="6">
    <source>
        <dbReference type="ARBA" id="ARBA00023136"/>
    </source>
</evidence>
<evidence type="ECO:0000256" key="3">
    <source>
        <dbReference type="ARBA" id="ARBA00022448"/>
    </source>
</evidence>
<evidence type="ECO:0000256" key="7">
    <source>
        <dbReference type="SAM" id="MobiDB-lite"/>
    </source>
</evidence>
<feature type="compositionally biased region" description="Pro residues" evidence="7">
    <location>
        <begin position="15"/>
        <end position="49"/>
    </location>
</feature>
<dbReference type="AlphaFoldDB" id="A0A8J5TH00"/>
<dbReference type="EMBL" id="JAAALK010000086">
    <property type="protein sequence ID" value="KAG8081744.1"/>
    <property type="molecule type" value="Genomic_DNA"/>
</dbReference>
<feature type="region of interest" description="Disordered" evidence="7">
    <location>
        <begin position="1"/>
        <end position="78"/>
    </location>
</feature>
<reference evidence="9" key="2">
    <citation type="submission" date="2021-02" db="EMBL/GenBank/DDBJ databases">
        <authorList>
            <person name="Kimball J.A."/>
            <person name="Haas M.W."/>
            <person name="Macchietto M."/>
            <person name="Kono T."/>
            <person name="Duquette J."/>
            <person name="Shao M."/>
        </authorList>
    </citation>
    <scope>NUCLEOTIDE SEQUENCE</scope>
    <source>
        <tissue evidence="9">Fresh leaf tissue</tissue>
    </source>
</reference>
<keyword evidence="4 8" id="KW-0812">Transmembrane</keyword>
<evidence type="ECO:0000256" key="5">
    <source>
        <dbReference type="ARBA" id="ARBA00022989"/>
    </source>
</evidence>
<comment type="similarity">
    <text evidence="2">Belongs to the YSL (TC 2.A.67.2) family.</text>
</comment>
<dbReference type="Pfam" id="PF03169">
    <property type="entry name" value="OPT"/>
    <property type="match status" value="1"/>
</dbReference>
<keyword evidence="5 8" id="KW-1133">Transmembrane helix</keyword>
<evidence type="ECO:0000256" key="1">
    <source>
        <dbReference type="ARBA" id="ARBA00004141"/>
    </source>
</evidence>
<dbReference type="GO" id="GO:0005774">
    <property type="term" value="C:vacuolar membrane"/>
    <property type="evidence" value="ECO:0007669"/>
    <property type="project" value="TreeGrafter"/>
</dbReference>
<dbReference type="PANTHER" id="PTHR31645:SF0">
    <property type="entry name" value="OLIGOPEPTIDE TRANSPORTER YGL114W-RELATED"/>
    <property type="match status" value="1"/>
</dbReference>
<proteinExistence type="inferred from homology"/>
<feature type="compositionally biased region" description="Pro residues" evidence="7">
    <location>
        <begin position="58"/>
        <end position="78"/>
    </location>
</feature>
<dbReference type="GO" id="GO:0035673">
    <property type="term" value="F:oligopeptide transmembrane transporter activity"/>
    <property type="evidence" value="ECO:0007669"/>
    <property type="project" value="InterPro"/>
</dbReference>
<evidence type="ECO:0000313" key="9">
    <source>
        <dbReference type="EMBL" id="KAG8081744.1"/>
    </source>
</evidence>
<keyword evidence="10" id="KW-1185">Reference proteome</keyword>
<dbReference type="Proteomes" id="UP000729402">
    <property type="component" value="Unassembled WGS sequence"/>
</dbReference>
<comment type="caution">
    <text evidence="9">The sequence shown here is derived from an EMBL/GenBank/DDBJ whole genome shotgun (WGS) entry which is preliminary data.</text>
</comment>
<sequence>MAPSTQVIPGAAWPTRPPAAPGLLPGGPPQPPDSPGPSVSPPGMPPGGLPPSSVMPPSELPPSGGPPPGLPGGPPPPSPLLRGGFGSYMLAMDQKTYELIGTDYPGNRAVDVKNPSLGWMIGFMFVVSFLGLFSLVALRKVMVIDYKLTYPSGTATAMLINSFHTTSGAELAEKQVSCLGKYLSISFLWNCFKWFFSGVGDSCGFDNFPSLGLAAFKNTFYFDFSPTYIGCGLICPHIVNCSTFIGAIISWGFLWPYISTKAGDWYPANLGNNDFKGLYGYKVFISVSVILGDGLYNLIKIIYATIKEIMNARSKQGRLPLVRAQNDNGMFLLLCSSPSKK</sequence>
<feature type="transmembrane region" description="Helical" evidence="8">
    <location>
        <begin position="117"/>
        <end position="138"/>
    </location>
</feature>
<keyword evidence="6 8" id="KW-0472">Membrane</keyword>
<evidence type="ECO:0000313" key="10">
    <source>
        <dbReference type="Proteomes" id="UP000729402"/>
    </source>
</evidence>
<keyword evidence="3" id="KW-0813">Transport</keyword>
<name>A0A8J5TH00_ZIZPA</name>